<evidence type="ECO:0008006" key="3">
    <source>
        <dbReference type="Google" id="ProtNLM"/>
    </source>
</evidence>
<dbReference type="Proteomes" id="UP001174694">
    <property type="component" value="Unassembled WGS sequence"/>
</dbReference>
<organism evidence="1 2">
    <name type="scientific">Pleurostoma richardsiae</name>
    <dbReference type="NCBI Taxonomy" id="41990"/>
    <lineage>
        <taxon>Eukaryota</taxon>
        <taxon>Fungi</taxon>
        <taxon>Dikarya</taxon>
        <taxon>Ascomycota</taxon>
        <taxon>Pezizomycotina</taxon>
        <taxon>Sordariomycetes</taxon>
        <taxon>Sordariomycetidae</taxon>
        <taxon>Calosphaeriales</taxon>
        <taxon>Pleurostomataceae</taxon>
        <taxon>Pleurostoma</taxon>
    </lineage>
</organism>
<evidence type="ECO:0000313" key="1">
    <source>
        <dbReference type="EMBL" id="KAJ9136815.1"/>
    </source>
</evidence>
<gene>
    <name evidence="1" type="ORF">NKR23_g9452</name>
</gene>
<proteinExistence type="predicted"/>
<dbReference type="EMBL" id="JANBVO010000037">
    <property type="protein sequence ID" value="KAJ9136815.1"/>
    <property type="molecule type" value="Genomic_DNA"/>
</dbReference>
<evidence type="ECO:0000313" key="2">
    <source>
        <dbReference type="Proteomes" id="UP001174694"/>
    </source>
</evidence>
<sequence length="113" mass="13313">MPANLCSLPPELVIAIMHKLPDLVTLYNFYWASPCIRRLFRTDSASIIESVVRRSLPPEMWRMILMEELERLKGTPQGVDGSRRSKQRLQRLSWRRYLLRHRARLEHEVSQGG</sequence>
<name>A0AA38RFD9_9PEZI</name>
<keyword evidence="2" id="KW-1185">Reference proteome</keyword>
<dbReference type="AlphaFoldDB" id="A0AA38RFD9"/>
<protein>
    <recommendedName>
        <fullName evidence="3">F-box domain-containing protein</fullName>
    </recommendedName>
</protein>
<comment type="caution">
    <text evidence="1">The sequence shown here is derived from an EMBL/GenBank/DDBJ whole genome shotgun (WGS) entry which is preliminary data.</text>
</comment>
<reference evidence="1" key="1">
    <citation type="submission" date="2022-07" db="EMBL/GenBank/DDBJ databases">
        <title>Fungi with potential for degradation of polypropylene.</title>
        <authorList>
            <person name="Gostincar C."/>
        </authorList>
    </citation>
    <scope>NUCLEOTIDE SEQUENCE</scope>
    <source>
        <strain evidence="1">EXF-13308</strain>
    </source>
</reference>
<accession>A0AA38RFD9</accession>